<feature type="chain" id="PRO_5045956579" description="Secreted protein" evidence="1">
    <location>
        <begin position="34"/>
        <end position="83"/>
    </location>
</feature>
<dbReference type="EMBL" id="JAAFYZ010000075">
    <property type="protein sequence ID" value="MBS2549551.1"/>
    <property type="molecule type" value="Genomic_DNA"/>
</dbReference>
<comment type="caution">
    <text evidence="2">The sequence shown here is derived from an EMBL/GenBank/DDBJ whole genome shotgun (WGS) entry which is preliminary data.</text>
</comment>
<feature type="signal peptide" evidence="1">
    <location>
        <begin position="1"/>
        <end position="33"/>
    </location>
</feature>
<name>A0ABS5KU19_9ACTN</name>
<evidence type="ECO:0000313" key="2">
    <source>
        <dbReference type="EMBL" id="MBS2549551.1"/>
    </source>
</evidence>
<dbReference type="Proteomes" id="UP000730482">
    <property type="component" value="Unassembled WGS sequence"/>
</dbReference>
<dbReference type="RefSeq" id="WP_212011110.1">
    <property type="nucleotide sequence ID" value="NZ_JAAFYZ010000075.1"/>
</dbReference>
<evidence type="ECO:0008006" key="4">
    <source>
        <dbReference type="Google" id="ProtNLM"/>
    </source>
</evidence>
<keyword evidence="3" id="KW-1185">Reference proteome</keyword>
<reference evidence="2 3" key="1">
    <citation type="submission" date="2020-02" db="EMBL/GenBank/DDBJ databases">
        <title>Acidophilic actinobacteria isolated from forest soil.</title>
        <authorList>
            <person name="Golinska P."/>
        </authorList>
    </citation>
    <scope>NUCLEOTIDE SEQUENCE [LARGE SCALE GENOMIC DNA]</scope>
    <source>
        <strain evidence="2 3">NL8</strain>
    </source>
</reference>
<proteinExistence type="predicted"/>
<sequence length="83" mass="8735">MKVLIRPRRAARLAFNCAVVVSLAPLTAVSAAAAVTASASPTAVVRHALPTELCDGHHWSLFGCRPDHHRVQQPDVGGLASDD</sequence>
<protein>
    <recommendedName>
        <fullName evidence="4">Secreted protein</fullName>
    </recommendedName>
</protein>
<keyword evidence="1" id="KW-0732">Signal</keyword>
<gene>
    <name evidence="2" type="ORF">KGQ19_22060</name>
</gene>
<evidence type="ECO:0000313" key="3">
    <source>
        <dbReference type="Proteomes" id="UP000730482"/>
    </source>
</evidence>
<evidence type="ECO:0000256" key="1">
    <source>
        <dbReference type="SAM" id="SignalP"/>
    </source>
</evidence>
<organism evidence="2 3">
    <name type="scientific">Catenulispora pinistramenti</name>
    <dbReference type="NCBI Taxonomy" id="2705254"/>
    <lineage>
        <taxon>Bacteria</taxon>
        <taxon>Bacillati</taxon>
        <taxon>Actinomycetota</taxon>
        <taxon>Actinomycetes</taxon>
        <taxon>Catenulisporales</taxon>
        <taxon>Catenulisporaceae</taxon>
        <taxon>Catenulispora</taxon>
    </lineage>
</organism>
<accession>A0ABS5KU19</accession>